<feature type="binding site" evidence="10">
    <location>
        <begin position="255"/>
        <end position="259"/>
    </location>
    <ligand>
        <name>substrate</name>
    </ligand>
</feature>
<feature type="binding site" evidence="11">
    <location>
        <position position="158"/>
    </location>
    <ligand>
        <name>NAD(+)</name>
        <dbReference type="ChEBI" id="CHEBI:57540"/>
    </ligand>
</feature>
<comment type="catalytic activity">
    <reaction evidence="7 8">
        <text>UDP-alpha-D-glucose + 2 NAD(+) + H2O = UDP-alpha-D-glucuronate + 2 NADH + 3 H(+)</text>
        <dbReference type="Rhea" id="RHEA:23596"/>
        <dbReference type="ChEBI" id="CHEBI:15377"/>
        <dbReference type="ChEBI" id="CHEBI:15378"/>
        <dbReference type="ChEBI" id="CHEBI:57540"/>
        <dbReference type="ChEBI" id="CHEBI:57945"/>
        <dbReference type="ChEBI" id="CHEBI:58052"/>
        <dbReference type="ChEBI" id="CHEBI:58885"/>
        <dbReference type="EC" id="1.1.1.22"/>
    </reaction>
</comment>
<dbReference type="RefSeq" id="NP_819866.1">
    <property type="nucleotide sequence ID" value="NC_002971.4"/>
</dbReference>
<keyword evidence="6 8" id="KW-0520">NAD</keyword>
<evidence type="ECO:0000256" key="8">
    <source>
        <dbReference type="PIRNR" id="PIRNR000124"/>
    </source>
</evidence>
<feature type="binding site" evidence="11">
    <location>
        <position position="86"/>
    </location>
    <ligand>
        <name>NAD(+)</name>
        <dbReference type="ChEBI" id="CHEBI:57540"/>
    </ligand>
</feature>
<protein>
    <recommendedName>
        <fullName evidence="4 8">UDP-glucose 6-dehydrogenase</fullName>
        <ecNumber evidence="3 8">1.1.1.22</ecNumber>
    </recommendedName>
</protein>
<dbReference type="SUPFAM" id="SSF51735">
    <property type="entry name" value="NAD(P)-binding Rossmann-fold domains"/>
    <property type="match status" value="1"/>
</dbReference>
<feature type="binding site" evidence="10">
    <location>
        <position position="263"/>
    </location>
    <ligand>
        <name>substrate</name>
    </ligand>
</feature>
<evidence type="ECO:0000256" key="6">
    <source>
        <dbReference type="ARBA" id="ARBA00023027"/>
    </source>
</evidence>
<dbReference type="GO" id="GO:0051287">
    <property type="term" value="F:NAD binding"/>
    <property type="evidence" value="ECO:0007669"/>
    <property type="project" value="InterPro"/>
</dbReference>
<feature type="binding site" evidence="11">
    <location>
        <position position="334"/>
    </location>
    <ligand>
        <name>NAD(+)</name>
        <dbReference type="ChEBI" id="CHEBI:57540"/>
    </ligand>
</feature>
<dbReference type="Proteomes" id="UP000002671">
    <property type="component" value="Chromosome"/>
</dbReference>
<feature type="binding site" evidence="11">
    <location>
        <position position="269"/>
    </location>
    <ligand>
        <name>NAD(+)</name>
        <dbReference type="ChEBI" id="CHEBI:57540"/>
    </ligand>
</feature>
<comment type="similarity">
    <text evidence="2 8">Belongs to the UDP-glucose/GDP-mannose dehydrogenase family.</text>
</comment>
<dbReference type="Gene3D" id="3.40.50.720">
    <property type="entry name" value="NAD(P)-binding Rossmann-like Domain"/>
    <property type="match status" value="2"/>
</dbReference>
<dbReference type="KEGG" id="cbu:CBU_0846"/>
<dbReference type="PIRSF" id="PIRSF500134">
    <property type="entry name" value="UDPglc_DH_bac"/>
    <property type="match status" value="1"/>
</dbReference>
<feature type="binding site" evidence="11">
    <location>
        <position position="30"/>
    </location>
    <ligand>
        <name>NAD(+)</name>
        <dbReference type="ChEBI" id="CHEBI:57540"/>
    </ligand>
</feature>
<dbReference type="Pfam" id="PF00984">
    <property type="entry name" value="UDPG_MGDP_dh"/>
    <property type="match status" value="1"/>
</dbReference>
<dbReference type="EnsemblBacteria" id="AAO90380">
    <property type="protein sequence ID" value="AAO90380"/>
    <property type="gene ID" value="CBU_0846"/>
</dbReference>
<dbReference type="GeneID" id="1208739"/>
<evidence type="ECO:0000313" key="14">
    <source>
        <dbReference type="Proteomes" id="UP000002671"/>
    </source>
</evidence>
<gene>
    <name evidence="13" type="primary">ugd</name>
    <name evidence="13" type="ordered locus">CBU_0846</name>
</gene>
<dbReference type="SMART" id="SM00984">
    <property type="entry name" value="UDPG_MGDP_dh_C"/>
    <property type="match status" value="1"/>
</dbReference>
<feature type="binding site" evidence="10">
    <location>
        <position position="210"/>
    </location>
    <ligand>
        <name>substrate</name>
    </ligand>
</feature>
<dbReference type="InterPro" id="IPR014026">
    <property type="entry name" value="UDP-Glc/GDP-Man_DH_dimer"/>
</dbReference>
<dbReference type="PIRSF" id="PIRSF000124">
    <property type="entry name" value="UDPglc_GDPman_dh"/>
    <property type="match status" value="1"/>
</dbReference>
<feature type="binding site" evidence="11">
    <location>
        <position position="35"/>
    </location>
    <ligand>
        <name>NAD(+)</name>
        <dbReference type="ChEBI" id="CHEBI:57540"/>
    </ligand>
</feature>
<reference evidence="13 14" key="1">
    <citation type="journal article" date="2003" name="Proc. Natl. Acad. Sci. U.S.A.">
        <title>Complete genome sequence of the Q-fever pathogen, Coxiella burnetii.</title>
        <authorList>
            <person name="Seshadri R."/>
            <person name="Paulsen I.T."/>
            <person name="Eisen J.A."/>
            <person name="Read T.D."/>
            <person name="Nelson K.E."/>
            <person name="Nelson W.C."/>
            <person name="Ward N.L."/>
            <person name="Tettelin H."/>
            <person name="Davidsen T.M."/>
            <person name="Beanan M.J."/>
            <person name="Deboy R.T."/>
            <person name="Daugherty S.C."/>
            <person name="Brinkac L.M."/>
            <person name="Madupu R."/>
            <person name="Dodson R.J."/>
            <person name="Khouri H.M."/>
            <person name="Lee K.H."/>
            <person name="Carty H.A."/>
            <person name="Scanlan D."/>
            <person name="Heinzen R.A."/>
            <person name="Thompson H.A."/>
            <person name="Samuel J.E."/>
            <person name="Fraser C.M."/>
            <person name="Heidelberg J.F."/>
        </authorList>
    </citation>
    <scope>NUCLEOTIDE SEQUENCE [LARGE SCALE GENOMIC DNA]</scope>
    <source>
        <strain evidence="14">RSA 493 / Nine Mile phase I</strain>
    </source>
</reference>
<dbReference type="EMBL" id="AE016828">
    <property type="protein sequence ID" value="AAO90380.1"/>
    <property type="molecule type" value="Genomic_DNA"/>
</dbReference>
<dbReference type="UniPathway" id="UPA00038">
    <property type="reaction ID" value="UER00491"/>
</dbReference>
<dbReference type="InterPro" id="IPR008927">
    <property type="entry name" value="6-PGluconate_DH-like_C_sf"/>
</dbReference>
<evidence type="ECO:0000256" key="2">
    <source>
        <dbReference type="ARBA" id="ARBA00006601"/>
    </source>
</evidence>
<dbReference type="FunFam" id="3.40.50.720:FF:000486">
    <property type="entry name" value="UDP-glucose 6-dehydrogenase"/>
    <property type="match status" value="1"/>
</dbReference>
<dbReference type="AlphaFoldDB" id="Q83D92"/>
<sequence length="449" mass="49868">MKVSVYGAGYVGLVSAVCLAELGHSVCCCDVNEEKIAKLMQGITPIHEQQLEPLLQKNLKIKRIFFTTRSDEAVKHGVIQIIAVGTPSADSGQVDMRYVDSVVETLGEQLTNYAIIVTKSTVAVGTADRISTQIENQLQKRKANIEFDVVSNPEFLKEGTAVIDFLDPDRVVVGVNNSRAANLMKELYAPLIKKGRPFVVMDRRSAEFSKYVSNAFLATKISFINEMSHFAEYFEADIEAVKIALGLDSRINGKFLNPGCGFGGSCFPKDLLALQSISRTAAIPASMVNAVLEVNERQKLILYEKIRRYFNGNLQGKIIAVWGLAFKPHTDDVRSASSLKLIESFWKAGAIVQAYDPLAMENIRALYGELSQLKLCENAYAALNNADVLAIVTEWDEFKNPNFALIKDSLRYPAIFDGRNLYQPHQLQEWGFDYFAIARGGIQFQTLPT</sequence>
<dbReference type="EC" id="1.1.1.22" evidence="3 8"/>
<keyword evidence="5 8" id="KW-0560">Oxidoreductase</keyword>
<dbReference type="InterPro" id="IPR036291">
    <property type="entry name" value="NAD(P)-bd_dom_sf"/>
</dbReference>
<dbReference type="PANTHER" id="PTHR43750:SF3">
    <property type="entry name" value="UDP-GLUCOSE 6-DEHYDROGENASE TUAD"/>
    <property type="match status" value="1"/>
</dbReference>
<accession>Q83D92</accession>
<dbReference type="Pfam" id="PF03720">
    <property type="entry name" value="UDPG_MGDP_dh_C"/>
    <property type="match status" value="1"/>
</dbReference>
<dbReference type="GO" id="GO:0003979">
    <property type="term" value="F:UDP-glucose 6-dehydrogenase activity"/>
    <property type="evidence" value="ECO:0007669"/>
    <property type="project" value="UniProtKB-EC"/>
</dbReference>
<dbReference type="InterPro" id="IPR036220">
    <property type="entry name" value="UDP-Glc/GDP-Man_DH_C_sf"/>
</dbReference>
<name>Q83D92_COXBU</name>
<dbReference type="HOGENOM" id="CLU_023810_1_2_6"/>
<dbReference type="InterPro" id="IPR001732">
    <property type="entry name" value="UDP-Glc/GDP-Man_DH_N"/>
</dbReference>
<evidence type="ECO:0000256" key="3">
    <source>
        <dbReference type="ARBA" id="ARBA00012954"/>
    </source>
</evidence>
<evidence type="ECO:0000256" key="7">
    <source>
        <dbReference type="ARBA" id="ARBA00047473"/>
    </source>
</evidence>
<dbReference type="PANTHER" id="PTHR43750">
    <property type="entry name" value="UDP-GLUCOSE 6-DEHYDROGENASE TUAD"/>
    <property type="match status" value="1"/>
</dbReference>
<feature type="binding site" evidence="10">
    <location>
        <position position="327"/>
    </location>
    <ligand>
        <name>substrate</name>
    </ligand>
</feature>
<organism evidence="13 14">
    <name type="scientific">Coxiella burnetii (strain RSA 493 / Nine Mile phase I)</name>
    <dbReference type="NCBI Taxonomy" id="227377"/>
    <lineage>
        <taxon>Bacteria</taxon>
        <taxon>Pseudomonadati</taxon>
        <taxon>Pseudomonadota</taxon>
        <taxon>Gammaproteobacteria</taxon>
        <taxon>Legionellales</taxon>
        <taxon>Coxiellaceae</taxon>
        <taxon>Coxiella</taxon>
    </lineage>
</organism>
<dbReference type="eggNOG" id="COG1004">
    <property type="taxonomic scope" value="Bacteria"/>
</dbReference>
<dbReference type="Pfam" id="PF03721">
    <property type="entry name" value="UDPG_MGDP_dh_N"/>
    <property type="match status" value="1"/>
</dbReference>
<evidence type="ECO:0000256" key="1">
    <source>
        <dbReference type="ARBA" id="ARBA00004701"/>
    </source>
</evidence>
<reference evidence="13 14" key="2">
    <citation type="journal article" date="2009" name="Infect. Immun.">
        <title>Comparative genomics reveal extensive transposon-mediated genomic plasticity and diversity among potential effector proteins within the genus Coxiella.</title>
        <authorList>
            <person name="Beare P.A."/>
            <person name="Unsworth N."/>
            <person name="Andoh M."/>
            <person name="Voth D.E."/>
            <person name="Omsland A."/>
            <person name="Gilk S.D."/>
            <person name="Williams K.P."/>
            <person name="Sobral B.W."/>
            <person name="Kupko J.J.III."/>
            <person name="Porcella S.F."/>
            <person name="Samuel J.E."/>
            <person name="Heinzen R.A."/>
        </authorList>
    </citation>
    <scope>NUCLEOTIDE SEQUENCE [LARGE SCALE GENOMIC DNA]</scope>
    <source>
        <strain evidence="14">RSA 493 / Nine Mile phase I</strain>
    </source>
</reference>
<feature type="active site" description="Nucleophile" evidence="9">
    <location>
        <position position="266"/>
    </location>
</feature>
<evidence type="ECO:0000259" key="12">
    <source>
        <dbReference type="SMART" id="SM00984"/>
    </source>
</evidence>
<dbReference type="PATRIC" id="fig|227377.7.peg.831"/>
<feature type="binding site" evidence="11">
    <location>
        <position position="121"/>
    </location>
    <ligand>
        <name>NAD(+)</name>
        <dbReference type="ChEBI" id="CHEBI:57540"/>
    </ligand>
</feature>
<dbReference type="NCBIfam" id="TIGR03026">
    <property type="entry name" value="NDP-sugDHase"/>
    <property type="match status" value="1"/>
</dbReference>
<dbReference type="SUPFAM" id="SSF52413">
    <property type="entry name" value="UDP-glucose/GDP-mannose dehydrogenase C-terminal domain"/>
    <property type="match status" value="1"/>
</dbReference>
<evidence type="ECO:0000256" key="11">
    <source>
        <dbReference type="PIRSR" id="PIRSR500134-3"/>
    </source>
</evidence>
<dbReference type="Gene3D" id="1.20.5.100">
    <property type="entry name" value="Cytochrome c1, transmembrane anchor, C-terminal"/>
    <property type="match status" value="1"/>
</dbReference>
<evidence type="ECO:0000256" key="9">
    <source>
        <dbReference type="PIRSR" id="PIRSR500134-1"/>
    </source>
</evidence>
<feature type="domain" description="UDP-glucose/GDP-mannose dehydrogenase C-terminal" evidence="12">
    <location>
        <begin position="320"/>
        <end position="424"/>
    </location>
</feature>
<dbReference type="InterPro" id="IPR017476">
    <property type="entry name" value="UDP-Glc/GDP-Man"/>
</dbReference>
<dbReference type="InterPro" id="IPR028357">
    <property type="entry name" value="UDPglc_DH_bac"/>
</dbReference>
<proteinExistence type="inferred from homology"/>
<dbReference type="OrthoDB" id="9803238at2"/>
<dbReference type="GO" id="GO:0006065">
    <property type="term" value="P:UDP-glucuronate biosynthetic process"/>
    <property type="evidence" value="ECO:0007669"/>
    <property type="project" value="UniProtKB-UniPathway"/>
</dbReference>
<evidence type="ECO:0000256" key="10">
    <source>
        <dbReference type="PIRSR" id="PIRSR500134-2"/>
    </source>
</evidence>
<evidence type="ECO:0000256" key="5">
    <source>
        <dbReference type="ARBA" id="ARBA00023002"/>
    </source>
</evidence>
<keyword evidence="14" id="KW-1185">Reference proteome</keyword>
<dbReference type="InterPro" id="IPR014027">
    <property type="entry name" value="UDP-Glc/GDP-Man_DH_C"/>
</dbReference>
<evidence type="ECO:0000256" key="4">
    <source>
        <dbReference type="ARBA" id="ARBA00015132"/>
    </source>
</evidence>
<dbReference type="GO" id="GO:0000271">
    <property type="term" value="P:polysaccharide biosynthetic process"/>
    <property type="evidence" value="ECO:0007669"/>
    <property type="project" value="InterPro"/>
</dbReference>
<dbReference type="SUPFAM" id="SSF48179">
    <property type="entry name" value="6-phosphogluconate dehydrogenase C-terminal domain-like"/>
    <property type="match status" value="1"/>
</dbReference>
<dbReference type="RefSeq" id="WP_010957844.1">
    <property type="nucleotide sequence ID" value="NC_002971.4"/>
</dbReference>
<feature type="binding site" evidence="10">
    <location>
        <begin position="155"/>
        <end position="158"/>
    </location>
    <ligand>
        <name>substrate</name>
    </ligand>
</feature>
<dbReference type="STRING" id="227377.CBU_0846"/>
<comment type="pathway">
    <text evidence="1">Nucleotide-sugar biosynthesis; UDP-alpha-D-glucuronate biosynthesis; UDP-alpha-D-glucuronate from UDP-alpha-D-glucose: step 1/1.</text>
</comment>
<evidence type="ECO:0000313" key="13">
    <source>
        <dbReference type="EMBL" id="AAO90380.1"/>
    </source>
</evidence>